<evidence type="ECO:0000256" key="3">
    <source>
        <dbReference type="ARBA" id="ARBA00022692"/>
    </source>
</evidence>
<dbReference type="PANTHER" id="PTHR12300">
    <property type="entry name" value="HVA22-LIKE PROTEINS"/>
    <property type="match status" value="1"/>
</dbReference>
<gene>
    <name evidence="7" type="ORF">O3P69_015894</name>
</gene>
<feature type="transmembrane region" description="Helical" evidence="6">
    <location>
        <begin position="129"/>
        <end position="148"/>
    </location>
</feature>
<organism evidence="7 8">
    <name type="scientific">Scylla paramamosain</name>
    <name type="common">Mud crab</name>
    <dbReference type="NCBI Taxonomy" id="85552"/>
    <lineage>
        <taxon>Eukaryota</taxon>
        <taxon>Metazoa</taxon>
        <taxon>Ecdysozoa</taxon>
        <taxon>Arthropoda</taxon>
        <taxon>Crustacea</taxon>
        <taxon>Multicrustacea</taxon>
        <taxon>Malacostraca</taxon>
        <taxon>Eumalacostraca</taxon>
        <taxon>Eucarida</taxon>
        <taxon>Decapoda</taxon>
        <taxon>Pleocyemata</taxon>
        <taxon>Brachyura</taxon>
        <taxon>Eubrachyura</taxon>
        <taxon>Portunoidea</taxon>
        <taxon>Portunidae</taxon>
        <taxon>Portuninae</taxon>
        <taxon>Scylla</taxon>
    </lineage>
</organism>
<dbReference type="PANTHER" id="PTHR12300:SF161">
    <property type="entry name" value="RECEPTOR EXPRESSION-ENHANCING PROTEIN"/>
    <property type="match status" value="1"/>
</dbReference>
<keyword evidence="8" id="KW-1185">Reference proteome</keyword>
<keyword evidence="5 6" id="KW-0472">Membrane</keyword>
<reference evidence="7 8" key="1">
    <citation type="submission" date="2023-03" db="EMBL/GenBank/DDBJ databases">
        <title>High-quality genome of Scylla paramamosain provides insights in environmental adaptation.</title>
        <authorList>
            <person name="Zhang L."/>
        </authorList>
    </citation>
    <scope>NUCLEOTIDE SEQUENCE [LARGE SCALE GENOMIC DNA]</scope>
    <source>
        <strain evidence="7">LZ_2023a</strain>
        <tissue evidence="7">Muscle</tissue>
    </source>
</reference>
<evidence type="ECO:0000313" key="8">
    <source>
        <dbReference type="Proteomes" id="UP001487740"/>
    </source>
</evidence>
<dbReference type="EMBL" id="JARAKH010000036">
    <property type="protein sequence ID" value="KAK8383750.1"/>
    <property type="molecule type" value="Genomic_DNA"/>
</dbReference>
<name>A0AAW0T835_SCYPA</name>
<dbReference type="Pfam" id="PF03134">
    <property type="entry name" value="TB2_DP1_HVA22"/>
    <property type="match status" value="1"/>
</dbReference>
<comment type="similarity">
    <text evidence="2 6">Belongs to the DP1 family.</text>
</comment>
<sequence length="223" mass="25156">MSSVAFPPAVQSSLSTTCTTCTTCTTLIMAKGQHMKREKSVENEAAEFGLPEIIRWMGDDWAKDPRLAPLLEDKYRPYVKYGAVVLVSLYLVFGYGAQLICNGIGFVYPAYCSIKALESPKKEDDTRWLTYWVVFALFSVTEFFSDLLLSWFPLYWLAKCLFLVWCFMPVSWNGSDVIYTRVVRPFFMKHQTGIDSVMSKVAGKLDQLGDDVVKVAGDAVKSD</sequence>
<evidence type="ECO:0000256" key="1">
    <source>
        <dbReference type="ARBA" id="ARBA00004141"/>
    </source>
</evidence>
<evidence type="ECO:0000256" key="4">
    <source>
        <dbReference type="ARBA" id="ARBA00022989"/>
    </source>
</evidence>
<feature type="transmembrane region" description="Helical" evidence="6">
    <location>
        <begin position="154"/>
        <end position="172"/>
    </location>
</feature>
<dbReference type="EMBL" id="JARAKH010000036">
    <property type="protein sequence ID" value="KAK8383745.1"/>
    <property type="molecule type" value="Genomic_DNA"/>
</dbReference>
<dbReference type="Proteomes" id="UP001487740">
    <property type="component" value="Unassembled WGS sequence"/>
</dbReference>
<protein>
    <recommendedName>
        <fullName evidence="6">Receptor expression-enhancing protein</fullName>
    </recommendedName>
</protein>
<keyword evidence="3 6" id="KW-0812">Transmembrane</keyword>
<keyword evidence="4 6" id="KW-1133">Transmembrane helix</keyword>
<evidence type="ECO:0000256" key="2">
    <source>
        <dbReference type="ARBA" id="ARBA00008573"/>
    </source>
</evidence>
<accession>A0AAW0T835</accession>
<dbReference type="EMBL" id="JARAKH010000036">
    <property type="protein sequence ID" value="KAK8383746.1"/>
    <property type="molecule type" value="Genomic_DNA"/>
</dbReference>
<evidence type="ECO:0000256" key="6">
    <source>
        <dbReference type="RuleBase" id="RU362006"/>
    </source>
</evidence>
<comment type="caution">
    <text evidence="7">The sequence shown here is derived from an EMBL/GenBank/DDBJ whole genome shotgun (WGS) entry which is preliminary data.</text>
</comment>
<dbReference type="AlphaFoldDB" id="A0AAW0T835"/>
<dbReference type="GO" id="GO:0016020">
    <property type="term" value="C:membrane"/>
    <property type="evidence" value="ECO:0007669"/>
    <property type="project" value="UniProtKB-SubCell"/>
</dbReference>
<evidence type="ECO:0000313" key="7">
    <source>
        <dbReference type="EMBL" id="KAK8383750.1"/>
    </source>
</evidence>
<evidence type="ECO:0000256" key="5">
    <source>
        <dbReference type="ARBA" id="ARBA00023136"/>
    </source>
</evidence>
<dbReference type="InterPro" id="IPR004345">
    <property type="entry name" value="TB2_DP1_HVA22"/>
</dbReference>
<feature type="transmembrane region" description="Helical" evidence="6">
    <location>
        <begin position="81"/>
        <end position="108"/>
    </location>
</feature>
<proteinExistence type="inferred from homology"/>
<comment type="subcellular location">
    <subcellularLocation>
        <location evidence="1 6">Membrane</location>
        <topology evidence="1 6">Multi-pass membrane protein</topology>
    </subcellularLocation>
</comment>